<dbReference type="AlphaFoldDB" id="A0A6G0QS70"/>
<feature type="region of interest" description="Disordered" evidence="1">
    <location>
        <begin position="76"/>
        <end position="205"/>
    </location>
</feature>
<proteinExistence type="predicted"/>
<evidence type="ECO:0000313" key="2">
    <source>
        <dbReference type="EMBL" id="KAE9299332.1"/>
    </source>
</evidence>
<feature type="compositionally biased region" description="Low complexity" evidence="1">
    <location>
        <begin position="121"/>
        <end position="133"/>
    </location>
</feature>
<dbReference type="EMBL" id="QXFY01002318">
    <property type="protein sequence ID" value="KAE9299332.1"/>
    <property type="molecule type" value="Genomic_DNA"/>
</dbReference>
<gene>
    <name evidence="2" type="ORF">PF008_g23278</name>
</gene>
<feature type="compositionally biased region" description="Basic and acidic residues" evidence="1">
    <location>
        <begin position="107"/>
        <end position="120"/>
    </location>
</feature>
<accession>A0A6G0QS70</accession>
<organism evidence="2 3">
    <name type="scientific">Phytophthora fragariae</name>
    <dbReference type="NCBI Taxonomy" id="53985"/>
    <lineage>
        <taxon>Eukaryota</taxon>
        <taxon>Sar</taxon>
        <taxon>Stramenopiles</taxon>
        <taxon>Oomycota</taxon>
        <taxon>Peronosporomycetes</taxon>
        <taxon>Peronosporales</taxon>
        <taxon>Peronosporaceae</taxon>
        <taxon>Phytophthora</taxon>
    </lineage>
</organism>
<dbReference type="Proteomes" id="UP000486351">
    <property type="component" value="Unassembled WGS sequence"/>
</dbReference>
<evidence type="ECO:0000256" key="1">
    <source>
        <dbReference type="SAM" id="MobiDB-lite"/>
    </source>
</evidence>
<name>A0A6G0QS70_9STRA</name>
<evidence type="ECO:0000313" key="3">
    <source>
        <dbReference type="Proteomes" id="UP000486351"/>
    </source>
</evidence>
<protein>
    <submittedName>
        <fullName evidence="2">Uncharacterized protein</fullName>
    </submittedName>
</protein>
<feature type="compositionally biased region" description="Acidic residues" evidence="1">
    <location>
        <begin position="51"/>
        <end position="60"/>
    </location>
</feature>
<comment type="caution">
    <text evidence="2">The sequence shown here is derived from an EMBL/GenBank/DDBJ whole genome shotgun (WGS) entry which is preliminary data.</text>
</comment>
<sequence>MAGSTETATEVVTPTVAVTAVANEGTAQTASAVDKVQSDAGGSILTAAAVESEEAPSGEDSESRAVTAAAVTAAGTVKTRTGGTRRRAKSAEAAVTATRPLTRAAKRRSDEQRRRSEERASAAATVDDTAADAGSMLTTTPEVTAPDGVEVKTPDASPAEVEDERRDGVDSGQGDAQAEARDLCRYARWRRGSRSGVDGSNGGER</sequence>
<feature type="region of interest" description="Disordered" evidence="1">
    <location>
        <begin position="49"/>
        <end position="68"/>
    </location>
</feature>
<reference evidence="2 3" key="1">
    <citation type="submission" date="2018-09" db="EMBL/GenBank/DDBJ databases">
        <title>Genomic investigation of the strawberry pathogen Phytophthora fragariae indicates pathogenicity is determined by transcriptional variation in three key races.</title>
        <authorList>
            <person name="Adams T.M."/>
            <person name="Armitage A.D."/>
            <person name="Sobczyk M.K."/>
            <person name="Bates H.J."/>
            <person name="Dunwell J.M."/>
            <person name="Nellist C.F."/>
            <person name="Harrison R.J."/>
        </authorList>
    </citation>
    <scope>NUCLEOTIDE SEQUENCE [LARGE SCALE GENOMIC DNA]</scope>
    <source>
        <strain evidence="2 3">NOV-77</strain>
    </source>
</reference>